<dbReference type="Proteomes" id="UP000039865">
    <property type="component" value="Unassembled WGS sequence"/>
</dbReference>
<dbReference type="GO" id="GO:0016301">
    <property type="term" value="F:kinase activity"/>
    <property type="evidence" value="ECO:0007669"/>
    <property type="project" value="UniProtKB-KW"/>
</dbReference>
<keyword evidence="5" id="KW-1185">Reference proteome</keyword>
<evidence type="ECO:0000313" key="4">
    <source>
        <dbReference type="EMBL" id="CDW78357.1"/>
    </source>
</evidence>
<feature type="coiled-coil region" evidence="1">
    <location>
        <begin position="91"/>
        <end position="264"/>
    </location>
</feature>
<accession>A0A078A9V8</accession>
<dbReference type="InParanoid" id="A0A078A9V8"/>
<gene>
    <name evidence="4" type="primary">Contig16617.g17701</name>
    <name evidence="4" type="ORF">STYLEM_7334</name>
</gene>
<dbReference type="InterPro" id="IPR016135">
    <property type="entry name" value="UBQ-conjugating_enzyme/RWD"/>
</dbReference>
<evidence type="ECO:0000259" key="3">
    <source>
        <dbReference type="Pfam" id="PF00179"/>
    </source>
</evidence>
<dbReference type="SUPFAM" id="SSF54495">
    <property type="entry name" value="UBC-like"/>
    <property type="match status" value="1"/>
</dbReference>
<dbReference type="Gene3D" id="1.10.287.1490">
    <property type="match status" value="1"/>
</dbReference>
<dbReference type="Gene3D" id="3.10.110.10">
    <property type="entry name" value="Ubiquitin Conjugating Enzyme"/>
    <property type="match status" value="1"/>
</dbReference>
<keyword evidence="4" id="KW-0418">Kinase</keyword>
<reference evidence="4 5" key="1">
    <citation type="submission" date="2014-06" db="EMBL/GenBank/DDBJ databases">
        <authorList>
            <person name="Swart Estienne"/>
        </authorList>
    </citation>
    <scope>NUCLEOTIDE SEQUENCE [LARGE SCALE GENOMIC DNA]</scope>
    <source>
        <strain evidence="4 5">130c</strain>
    </source>
</reference>
<dbReference type="PANTHER" id="PTHR43941">
    <property type="entry name" value="STRUCTURAL MAINTENANCE OF CHROMOSOMES PROTEIN 2"/>
    <property type="match status" value="1"/>
</dbReference>
<evidence type="ECO:0000256" key="1">
    <source>
        <dbReference type="SAM" id="Coils"/>
    </source>
</evidence>
<dbReference type="AlphaFoldDB" id="A0A078A9V8"/>
<name>A0A078A9V8_STYLE</name>
<dbReference type="SMART" id="SM00212">
    <property type="entry name" value="UBCc"/>
    <property type="match status" value="1"/>
</dbReference>
<keyword evidence="4" id="KW-0808">Transferase</keyword>
<keyword evidence="1" id="KW-0175">Coiled coil</keyword>
<dbReference type="CDD" id="cd23794">
    <property type="entry name" value="UBCc_UBE2F_UBE2M"/>
    <property type="match status" value="1"/>
</dbReference>
<proteinExistence type="predicted"/>
<feature type="coiled-coil region" evidence="1">
    <location>
        <begin position="357"/>
        <end position="395"/>
    </location>
</feature>
<evidence type="ECO:0000313" key="5">
    <source>
        <dbReference type="Proteomes" id="UP000039865"/>
    </source>
</evidence>
<protein>
    <submittedName>
        <fullName evidence="4">Protein kinase domain containing protein</fullName>
    </submittedName>
</protein>
<dbReference type="Pfam" id="PF00179">
    <property type="entry name" value="UQ_con"/>
    <property type="match status" value="1"/>
</dbReference>
<feature type="coiled-coil region" evidence="1">
    <location>
        <begin position="432"/>
        <end position="518"/>
    </location>
</feature>
<dbReference type="EMBL" id="CCKQ01007028">
    <property type="protein sequence ID" value="CDW78357.1"/>
    <property type="molecule type" value="Genomic_DNA"/>
</dbReference>
<sequence length="1039" mass="120549">MSLGGEEHKLKELPKVSKVREQILEFDLNQIFHLTYSFDVLKKVIDKIVFEVDNHSDKFSSAIDKLVNQVNLHDAKIQHQAKHLEMLSQQNDKQEKTIGDNTKQIEDLQKQMSNFKNYDDSKLLKMIEDLEHQITESNGRIKNFDEKFFTLKQGSNTNSNSQDELEEILNDLRQDMRERFVRREEFKEYQQQVQEKLDKADDRIQNLEDQVEDHEIRIKQLEDLTSGELKDQIQQIRQTLENMRQDLTLRTDEIELRLKDLNQELNNKVECEMFDEEINNLKAAINALATSGPDDVKKPNVTQVFQTTGMSSKDLNKLRELGQKVTEIDELIHKLLRDMKSLNINELRELINDALKKISSKASMEDLEKLKQEIREEFQAELDKIRTLINNFKAVEFSLRQEIQDIRSIPRTEISHKETDSQQRGSFNNEDLADILRRLAELEEAFKNYKIDNARAIQQILDQVAQKASIESLNELEQKILEKLNELFQALVSKFADKGDTKKAIKNLETSLKNLYEQVINSQNGNGLNIGHEDDAMFAKKPLGGWSCASCEKGLVNLQGLPAEYTPWSKLPFKDPNERLSKYGAGFSKILQIMKPEMTLHQNSTSQLQNSSQNLLSSKGFQNEDIAYQTHHQNLEVSNMNIRPSGPKTSHQMFKNASHDTILPNLKKEANFYSRLLMNATQFINHPIDPHNIDMHEEDSGFSVSTSVSKSKQDFALLRIQNDIKEYIRNKMPTKNCLTTISEFNASQTFIDRSRFFFSRSQSKSKFKQIQAEVKSSQYYSHNNSLAISPNIDSIEKQASNEFDQNQQKGQSLGYIQVEIRCQEGFYKNGLFIFHIYFLPKYPHVAPRVFLSDFQTQNNIMYQQNFNFVNRNTDEVQLKILQEQWSPVLSLQMILLALELQVGYEDADPGFNHRDLNNIDFQSYAYDKHLSLLPFVQNRHQNPKNQQLIDQVTSRKRKLQEMSSNGSGSNISSPISDIEGSFNPIKRLRRDLDDLRIQSPMSQNFQAMANPMMAPAEQQIKFNSNTDFNMDMIMEYQKA</sequence>
<dbReference type="InterPro" id="IPR000608">
    <property type="entry name" value="UBC"/>
</dbReference>
<evidence type="ECO:0000256" key="2">
    <source>
        <dbReference type="SAM" id="MobiDB-lite"/>
    </source>
</evidence>
<feature type="domain" description="UBC core" evidence="3">
    <location>
        <begin position="793"/>
        <end position="911"/>
    </location>
</feature>
<feature type="compositionally biased region" description="Low complexity" evidence="2">
    <location>
        <begin position="963"/>
        <end position="976"/>
    </location>
</feature>
<organism evidence="4 5">
    <name type="scientific">Stylonychia lemnae</name>
    <name type="common">Ciliate</name>
    <dbReference type="NCBI Taxonomy" id="5949"/>
    <lineage>
        <taxon>Eukaryota</taxon>
        <taxon>Sar</taxon>
        <taxon>Alveolata</taxon>
        <taxon>Ciliophora</taxon>
        <taxon>Intramacronucleata</taxon>
        <taxon>Spirotrichea</taxon>
        <taxon>Stichotrichia</taxon>
        <taxon>Sporadotrichida</taxon>
        <taxon>Oxytrichidae</taxon>
        <taxon>Stylonychinae</taxon>
        <taxon>Stylonychia</taxon>
    </lineage>
</organism>
<feature type="region of interest" description="Disordered" evidence="2">
    <location>
        <begin position="958"/>
        <end position="978"/>
    </location>
</feature>